<reference evidence="2 3" key="1">
    <citation type="submission" date="2019-01" db="EMBL/GenBank/DDBJ databases">
        <authorList>
            <person name="Deng T."/>
        </authorList>
    </citation>
    <scope>NUCLEOTIDE SEQUENCE [LARGE SCALE GENOMIC DNA]</scope>
    <source>
        <strain evidence="2 3">F8825</strain>
    </source>
</reference>
<gene>
    <name evidence="2" type="ORF">EUU22_15605</name>
</gene>
<accession>A0A4Q2SZ59</accession>
<dbReference type="InterPro" id="IPR038732">
    <property type="entry name" value="HpyO/CreE_NAD-binding"/>
</dbReference>
<dbReference type="PANTHER" id="PTHR40254">
    <property type="entry name" value="BLR0577 PROTEIN"/>
    <property type="match status" value="1"/>
</dbReference>
<dbReference type="RefSeq" id="WP_129332908.1">
    <property type="nucleotide sequence ID" value="NZ_SDVB01000248.1"/>
</dbReference>
<dbReference type="OrthoDB" id="101972at2"/>
<dbReference type="Pfam" id="PF13454">
    <property type="entry name" value="NAD_binding_9"/>
    <property type="match status" value="1"/>
</dbReference>
<dbReference type="InterPro" id="IPR036188">
    <property type="entry name" value="FAD/NAD-bd_sf"/>
</dbReference>
<protein>
    <submittedName>
        <fullName evidence="2">Hydroxyacylglutathione hydrolase</fullName>
    </submittedName>
</protein>
<dbReference type="EMBL" id="SDVB01000248">
    <property type="protein sequence ID" value="RYC10973.1"/>
    <property type="molecule type" value="Genomic_DNA"/>
</dbReference>
<dbReference type="GO" id="GO:0016787">
    <property type="term" value="F:hydrolase activity"/>
    <property type="evidence" value="ECO:0007669"/>
    <property type="project" value="UniProtKB-KW"/>
</dbReference>
<dbReference type="Gene3D" id="3.50.50.60">
    <property type="entry name" value="FAD/NAD(P)-binding domain"/>
    <property type="match status" value="1"/>
</dbReference>
<organism evidence="2 3">
    <name type="scientific">Ciceribacter ferrooxidans</name>
    <dbReference type="NCBI Taxonomy" id="2509717"/>
    <lineage>
        <taxon>Bacteria</taxon>
        <taxon>Pseudomonadati</taxon>
        <taxon>Pseudomonadota</taxon>
        <taxon>Alphaproteobacteria</taxon>
        <taxon>Hyphomicrobiales</taxon>
        <taxon>Rhizobiaceae</taxon>
        <taxon>Ciceribacter</taxon>
    </lineage>
</organism>
<feature type="domain" description="FAD-dependent urate hydroxylase HpyO/Asp monooxygenase CreE-like FAD/NAD(P)-binding" evidence="1">
    <location>
        <begin position="23"/>
        <end position="175"/>
    </location>
</feature>
<dbReference type="PANTHER" id="PTHR40254:SF1">
    <property type="entry name" value="BLR0577 PROTEIN"/>
    <property type="match status" value="1"/>
</dbReference>
<keyword evidence="2" id="KW-0378">Hydrolase</keyword>
<dbReference type="AlphaFoldDB" id="A0A4Q2SZ59"/>
<comment type="caution">
    <text evidence="2">The sequence shown here is derived from an EMBL/GenBank/DDBJ whole genome shotgun (WGS) entry which is preliminary data.</text>
</comment>
<evidence type="ECO:0000259" key="1">
    <source>
        <dbReference type="Pfam" id="PF13454"/>
    </source>
</evidence>
<dbReference type="Proteomes" id="UP000291088">
    <property type="component" value="Unassembled WGS sequence"/>
</dbReference>
<keyword evidence="3" id="KW-1185">Reference proteome</keyword>
<sequence>MLRMTLPLERRVIPTGARSCRVAIVGGGFSGASLARQLALGAPWNDRQIIVFEPRAGLGAGLAYDTSDPALRLNVEASRMRAIPGEPEAFARWLEAHGWKDHDPDARVGNGSIYARRSDFARFMAERMQPFLDRGTVQHVRERVEEIERSDAGWCLTGSLGTEIVADIVVIATSHPGPKAPGMIALALNGHPRFITDPSRTEALSSIRPGERVLLLGAGLTAFDIIASLRDRGHDGEILAFSRSGLLPQPQVTGTLAPTGNFVLPAVSSARELLRRVRLAIAEAERSGLPWQSVFDALRQQGQTIWQVLPHAEQARLLRHLRRRFETHRYRMPPQVADLIRQDLREGRLLTRAGRICRVERGPHAISVDLIVKPDGIIERRLFEWVVVATGPDHKAAIGSQPCLVELERQGYVKADDHGLGIACDTESRAIGSDGHVTDGLFVAGPLARGTFGELTGVPEIAAQSERIAAQIIKGADGCRPIVHRS</sequence>
<dbReference type="SUPFAM" id="SSF51905">
    <property type="entry name" value="FAD/NAD(P)-binding domain"/>
    <property type="match status" value="2"/>
</dbReference>
<dbReference type="InterPro" id="IPR052189">
    <property type="entry name" value="L-asp_N-monooxygenase_NS-form"/>
</dbReference>
<proteinExistence type="predicted"/>
<evidence type="ECO:0000313" key="2">
    <source>
        <dbReference type="EMBL" id="RYC10973.1"/>
    </source>
</evidence>
<name>A0A4Q2SZ59_9HYPH</name>
<evidence type="ECO:0000313" key="3">
    <source>
        <dbReference type="Proteomes" id="UP000291088"/>
    </source>
</evidence>